<dbReference type="InterPro" id="IPR055140">
    <property type="entry name" value="Thiolase_C_2"/>
</dbReference>
<dbReference type="InterPro" id="IPR002155">
    <property type="entry name" value="Thiolase"/>
</dbReference>
<evidence type="ECO:0000313" key="5">
    <source>
        <dbReference type="Proteomes" id="UP000037962"/>
    </source>
</evidence>
<proteinExistence type="predicted"/>
<dbReference type="EMBL" id="LJFO01000023">
    <property type="protein sequence ID" value="KPG03062.1"/>
    <property type="molecule type" value="Genomic_DNA"/>
</dbReference>
<dbReference type="PIRSF" id="PIRSF000429">
    <property type="entry name" value="Ac-CoA_Ac_transf"/>
    <property type="match status" value="1"/>
</dbReference>
<feature type="domain" description="Thiolase C-terminal" evidence="1">
    <location>
        <begin position="253"/>
        <end position="386"/>
    </location>
</feature>
<dbReference type="Proteomes" id="UP000037962">
    <property type="component" value="Unassembled WGS sequence"/>
</dbReference>
<dbReference type="Gene3D" id="3.40.47.10">
    <property type="match status" value="1"/>
</dbReference>
<dbReference type="PANTHER" id="PTHR42870:SF1">
    <property type="entry name" value="NON-SPECIFIC LIPID-TRANSFER PROTEIN-LIKE 2"/>
    <property type="match status" value="1"/>
</dbReference>
<keyword evidence="5" id="KW-1185">Reference proteome</keyword>
<dbReference type="OrthoDB" id="9785768at2"/>
<evidence type="ECO:0000259" key="1">
    <source>
        <dbReference type="Pfam" id="PF22691"/>
    </source>
</evidence>
<dbReference type="SUPFAM" id="SSF53901">
    <property type="entry name" value="Thiolase-like"/>
    <property type="match status" value="2"/>
</dbReference>
<sequence length="389" mass="39860">MVSHVSAVAAIAGLGVTDVGKVYGRSATDFAADAVRLAAADAGIRLGDIDGLLVSPGTQGAPRLSLQKVLGPRDLTLLAEVAVLGASPAAMVAYAANAIARGEATTVACVFADAPLKEKGAARDAFGTVRKPPKGFTAYHTAIGAFTPNVYYAMAARRHFETYGTTGEHLAAIAVAQRGWATDNPAAQFRTPMTVADHQSSALIADPLRLLDCCLVSNGGAAVIVTSTQRALDLAQPPVSVMGWGQSHPGLPMHQGSGFGLRTGAAVAGPAALKMAGVTIDDVDLLELYDSFTYTVLVTLEDYGVCAKGEAGEFVVSGATGRGGRLPCNTGGGQLSSYYLTGFTPLIEAVTQGRRQAADRQVPKSEVIMVSGSGGVLEHHATLVLGGAR</sequence>
<evidence type="ECO:0000313" key="2">
    <source>
        <dbReference type="EMBL" id="KPG03062.1"/>
    </source>
</evidence>
<organism evidence="2 4">
    <name type="scientific">Mycobacteroides immunogenum</name>
    <dbReference type="NCBI Taxonomy" id="83262"/>
    <lineage>
        <taxon>Bacteria</taxon>
        <taxon>Bacillati</taxon>
        <taxon>Actinomycetota</taxon>
        <taxon>Actinomycetes</taxon>
        <taxon>Mycobacteriales</taxon>
        <taxon>Mycobacteriaceae</taxon>
        <taxon>Mycobacteroides</taxon>
    </lineage>
</organism>
<dbReference type="AlphaFoldDB" id="A0A7V8RU44"/>
<protein>
    <submittedName>
        <fullName evidence="2">Sterol carrier protein</fullName>
    </submittedName>
</protein>
<dbReference type="InterPro" id="IPR016039">
    <property type="entry name" value="Thiolase-like"/>
</dbReference>
<evidence type="ECO:0000313" key="3">
    <source>
        <dbReference type="EMBL" id="KPG26995.1"/>
    </source>
</evidence>
<comment type="caution">
    <text evidence="2">The sequence shown here is derived from an EMBL/GenBank/DDBJ whole genome shotgun (WGS) entry which is preliminary data.</text>
</comment>
<dbReference type="Pfam" id="PF22691">
    <property type="entry name" value="Thiolase_C_1"/>
    <property type="match status" value="1"/>
</dbReference>
<dbReference type="Proteomes" id="UP000037843">
    <property type="component" value="Unassembled WGS sequence"/>
</dbReference>
<dbReference type="KEGG" id="miz:BAB75_20740"/>
<dbReference type="EMBL" id="LJFS01000042">
    <property type="protein sequence ID" value="KPG26995.1"/>
    <property type="molecule type" value="Genomic_DNA"/>
</dbReference>
<accession>A0A7V8RU44</accession>
<evidence type="ECO:0000313" key="4">
    <source>
        <dbReference type="Proteomes" id="UP000037843"/>
    </source>
</evidence>
<dbReference type="CDD" id="cd00829">
    <property type="entry name" value="SCP-x_thiolase"/>
    <property type="match status" value="1"/>
</dbReference>
<gene>
    <name evidence="2" type="ORF">AN908_26605</name>
    <name evidence="3" type="ORF">AN912_24360</name>
</gene>
<dbReference type="GO" id="GO:0016747">
    <property type="term" value="F:acyltransferase activity, transferring groups other than amino-acyl groups"/>
    <property type="evidence" value="ECO:0007669"/>
    <property type="project" value="InterPro"/>
</dbReference>
<name>A0A7V8RU44_9MYCO</name>
<dbReference type="PANTHER" id="PTHR42870">
    <property type="entry name" value="ACETYL-COA C-ACETYLTRANSFERASE"/>
    <property type="match status" value="1"/>
</dbReference>
<reference evidence="4 5" key="1">
    <citation type="submission" date="2015-09" db="EMBL/GenBank/DDBJ databases">
        <title>Genome Sequences of Mycobacterium immunogenum Isolates, Recuperated from a Chloraminated Drinking Water Distribution System Simulator Subjected to Episodes of Nitrification.</title>
        <authorList>
            <person name="Gomez-Alvarez V."/>
            <person name="Revetta R.P."/>
        </authorList>
    </citation>
    <scope>NUCLEOTIDE SEQUENCE [LARGE SCALE GENOMIC DNA]</scope>
    <source>
        <strain evidence="2 4">H008</strain>
        <strain evidence="3 5">H076</strain>
    </source>
</reference>